<protein>
    <submittedName>
        <fullName evidence="2">DUF2156 domain-containing protein</fullName>
    </submittedName>
</protein>
<dbReference type="Proteomes" id="UP000265562">
    <property type="component" value="Chromosome"/>
</dbReference>
<dbReference type="Pfam" id="PF09924">
    <property type="entry name" value="LPG_synthase_C"/>
    <property type="match status" value="1"/>
</dbReference>
<dbReference type="InterPro" id="IPR016732">
    <property type="entry name" value="UCP018688"/>
</dbReference>
<proteinExistence type="predicted"/>
<dbReference type="AlphaFoldDB" id="A0A385Q5M0"/>
<gene>
    <name evidence="2" type="ORF">D4A81_10990</name>
</gene>
<dbReference type="OrthoDB" id="9765580at2"/>
<organism evidence="2 3">
    <name type="scientific">Lachnoanaerobaculum umeaense</name>
    <dbReference type="NCBI Taxonomy" id="617123"/>
    <lineage>
        <taxon>Bacteria</taxon>
        <taxon>Bacillati</taxon>
        <taxon>Bacillota</taxon>
        <taxon>Clostridia</taxon>
        <taxon>Lachnospirales</taxon>
        <taxon>Lachnospiraceae</taxon>
        <taxon>Lachnoanaerobaculum</taxon>
    </lineage>
</organism>
<evidence type="ECO:0000259" key="1">
    <source>
        <dbReference type="Pfam" id="PF09924"/>
    </source>
</evidence>
<dbReference type="PIRSF" id="PIRSF018688">
    <property type="entry name" value="UCP018688"/>
    <property type="match status" value="1"/>
</dbReference>
<dbReference type="KEGG" id="lua:D4A81_10990"/>
<dbReference type="SUPFAM" id="SSF55729">
    <property type="entry name" value="Acyl-CoA N-acyltransferases (Nat)"/>
    <property type="match status" value="2"/>
</dbReference>
<reference evidence="2 3" key="1">
    <citation type="submission" date="2018-09" db="EMBL/GenBank/DDBJ databases">
        <title>Genome sequencing of Lachnoanaerobaculum umeaense DSM 23576.</title>
        <authorList>
            <person name="Kook J.-K."/>
            <person name="Park S.-N."/>
            <person name="Lim Y.K."/>
        </authorList>
    </citation>
    <scope>NUCLEOTIDE SEQUENCE [LARGE SCALE GENOMIC DNA]</scope>
    <source>
        <strain evidence="3">DSM 23576 \ CCUG 58757</strain>
    </source>
</reference>
<evidence type="ECO:0000313" key="3">
    <source>
        <dbReference type="Proteomes" id="UP000265562"/>
    </source>
</evidence>
<name>A0A385Q5M0_9FIRM</name>
<dbReference type="InterPro" id="IPR016181">
    <property type="entry name" value="Acyl_CoA_acyltransferase"/>
</dbReference>
<dbReference type="PANTHER" id="PTHR41373:SF1">
    <property type="entry name" value="PHOSPHATIDYLGLYCEROL LYSYLTRANSFERASE C-TERMINAL DOMAIN-CONTAINING PROTEIN"/>
    <property type="match status" value="1"/>
</dbReference>
<dbReference type="PANTHER" id="PTHR41373">
    <property type="entry name" value="DUF2156 DOMAIN-CONTAINING PROTEIN"/>
    <property type="match status" value="1"/>
</dbReference>
<evidence type="ECO:0000313" key="2">
    <source>
        <dbReference type="EMBL" id="AYB00404.1"/>
    </source>
</evidence>
<dbReference type="RefSeq" id="WP_111524004.1">
    <property type="nucleotide sequence ID" value="NZ_CP032364.1"/>
</dbReference>
<feature type="domain" description="Phosphatidylglycerol lysyltransferase C-terminal" evidence="1">
    <location>
        <begin position="69"/>
        <end position="307"/>
    </location>
</feature>
<dbReference type="InterPro" id="IPR024320">
    <property type="entry name" value="LPG_synthase_C"/>
</dbReference>
<accession>A0A385Q5M0</accession>
<keyword evidence="3" id="KW-1185">Reference proteome</keyword>
<dbReference type="EMBL" id="CP032364">
    <property type="protein sequence ID" value="AYB00404.1"/>
    <property type="molecule type" value="Genomic_DNA"/>
</dbReference>
<sequence length="311" mass="36723">MDYKKLNFKQLEANDIPKYAKFYGLRHNRTCDSVELESFIWKEYYNVRAAIAIRDDEEVGLLWLMGDEDRPFSAMPLCKEEDLEYCFGLIVEYFNEVLNLPLKIHLADEEGIKALNLPEDKFVVRLEEDAKDYLYEGEKLRTLSGKKLHKKKNHYNNFIKNYGDRYEYRVLGCDPTDRDDVFKFLDKWREQKGEEVEQHLDPEVDGIHDILLNCTRLNIRMGAIYIDGKMEAFSIGSYNALEDMAVIHIEKANPEITGLYQAINKEFLVHEFPRVSLVNREDDLGLEGLRHAKQSYYPVDYARKYYVEQIR</sequence>
<dbReference type="Gene3D" id="3.40.630.30">
    <property type="match status" value="1"/>
</dbReference>